<keyword evidence="4" id="KW-0324">Glycolysis</keyword>
<proteinExistence type="inferred from homology"/>
<comment type="subunit">
    <text evidence="4">Homodimer.</text>
</comment>
<dbReference type="CDD" id="cd00311">
    <property type="entry name" value="TIM"/>
    <property type="match status" value="1"/>
</dbReference>
<evidence type="ECO:0000313" key="5">
    <source>
        <dbReference type="EMBL" id="GAA0662964.1"/>
    </source>
</evidence>
<dbReference type="GO" id="GO:0016853">
    <property type="term" value="F:isomerase activity"/>
    <property type="evidence" value="ECO:0007669"/>
    <property type="project" value="UniProtKB-KW"/>
</dbReference>
<dbReference type="EC" id="5.3.1.1" evidence="4"/>
<name>A0ABP3T0E2_9SPHN</name>
<evidence type="ECO:0000256" key="4">
    <source>
        <dbReference type="RuleBase" id="RU363013"/>
    </source>
</evidence>
<evidence type="ECO:0000256" key="1">
    <source>
        <dbReference type="ARBA" id="ARBA00000148"/>
    </source>
</evidence>
<keyword evidence="4" id="KW-0312">Gluconeogenesis</keyword>
<dbReference type="PANTHER" id="PTHR21139:SF42">
    <property type="entry name" value="TRIOSEPHOSPHATE ISOMERASE"/>
    <property type="match status" value="1"/>
</dbReference>
<organism evidence="5 6">
    <name type="scientific">Sphingomonas insulae</name>
    <dbReference type="NCBI Taxonomy" id="424800"/>
    <lineage>
        <taxon>Bacteria</taxon>
        <taxon>Pseudomonadati</taxon>
        <taxon>Pseudomonadota</taxon>
        <taxon>Alphaproteobacteria</taxon>
        <taxon>Sphingomonadales</taxon>
        <taxon>Sphingomonadaceae</taxon>
        <taxon>Sphingomonas</taxon>
    </lineage>
</organism>
<gene>
    <name evidence="5" type="primary">tpiA_1</name>
    <name evidence="5" type="ORF">GCM10009102_09960</name>
</gene>
<keyword evidence="3 4" id="KW-0413">Isomerase</keyword>
<comment type="catalytic activity">
    <reaction evidence="4">
        <text>D-glyceraldehyde 3-phosphate = dihydroxyacetone phosphate</text>
        <dbReference type="Rhea" id="RHEA:18585"/>
        <dbReference type="ChEBI" id="CHEBI:57642"/>
        <dbReference type="ChEBI" id="CHEBI:59776"/>
        <dbReference type="EC" id="5.3.1.1"/>
    </reaction>
</comment>
<dbReference type="InterPro" id="IPR035990">
    <property type="entry name" value="TIM_sf"/>
</dbReference>
<accession>A0ABP3T0E2</accession>
<dbReference type="InterPro" id="IPR013785">
    <property type="entry name" value="Aldolase_TIM"/>
</dbReference>
<dbReference type="PROSITE" id="PS51440">
    <property type="entry name" value="TIM_2"/>
    <property type="match status" value="1"/>
</dbReference>
<keyword evidence="4" id="KW-0963">Cytoplasm</keyword>
<sequence>MTHPLIVGNWKMHGDGAWLDRVAAIAGAVAVPQIDVALCVPATLIHRAATIAPGLTIGAQDCHWAATGAHTGAISAMMLREAGAQVMILGHSERRAAGDDDAHVAAKVAAAQNAGLRVILCVGESAAERDDGAATARVRAQLIASLPERLTAGLTIAYEPIWAIGRGVIPSPVEITSVVDGIRSVLTARNVANARVLYGGSVTAAATRDLLARTDIDGLLVGAASLKPATFSEIIGAAIGLTNLDRPKPRL</sequence>
<comment type="catalytic activity">
    <reaction evidence="1">
        <text>L-erythrulose 1-phosphate = D-erythrulose 4-phosphate</text>
        <dbReference type="Rhea" id="RHEA:49588"/>
        <dbReference type="ChEBI" id="CHEBI:58002"/>
        <dbReference type="ChEBI" id="CHEBI:90796"/>
        <dbReference type="EC" id="5.3.1.33"/>
    </reaction>
</comment>
<comment type="caution">
    <text evidence="5">The sequence shown here is derived from an EMBL/GenBank/DDBJ whole genome shotgun (WGS) entry which is preliminary data.</text>
</comment>
<protein>
    <recommendedName>
        <fullName evidence="4">Triosephosphate isomerase</fullName>
        <ecNumber evidence="4">5.3.1.1</ecNumber>
    </recommendedName>
</protein>
<dbReference type="NCBIfam" id="TIGR00419">
    <property type="entry name" value="tim"/>
    <property type="match status" value="1"/>
</dbReference>
<comment type="subcellular location">
    <subcellularLocation>
        <location evidence="4">Cytoplasm</location>
    </subcellularLocation>
</comment>
<dbReference type="SUPFAM" id="SSF51351">
    <property type="entry name" value="Triosephosphate isomerase (TIM)"/>
    <property type="match status" value="1"/>
</dbReference>
<dbReference type="Pfam" id="PF00121">
    <property type="entry name" value="TIM"/>
    <property type="match status" value="1"/>
</dbReference>
<evidence type="ECO:0000313" key="6">
    <source>
        <dbReference type="Proteomes" id="UP001500238"/>
    </source>
</evidence>
<dbReference type="InterPro" id="IPR000652">
    <property type="entry name" value="Triosephosphate_isomerase"/>
</dbReference>
<reference evidence="6" key="1">
    <citation type="journal article" date="2019" name="Int. J. Syst. Evol. Microbiol.">
        <title>The Global Catalogue of Microorganisms (GCM) 10K type strain sequencing project: providing services to taxonomists for standard genome sequencing and annotation.</title>
        <authorList>
            <consortium name="The Broad Institute Genomics Platform"/>
            <consortium name="The Broad Institute Genome Sequencing Center for Infectious Disease"/>
            <person name="Wu L."/>
            <person name="Ma J."/>
        </authorList>
    </citation>
    <scope>NUCLEOTIDE SEQUENCE [LARGE SCALE GENOMIC DNA]</scope>
    <source>
        <strain evidence="6">JCM 14603</strain>
    </source>
</reference>
<dbReference type="PANTHER" id="PTHR21139">
    <property type="entry name" value="TRIOSEPHOSPHATE ISOMERASE"/>
    <property type="match status" value="1"/>
</dbReference>
<dbReference type="Gene3D" id="3.20.20.70">
    <property type="entry name" value="Aldolase class I"/>
    <property type="match status" value="1"/>
</dbReference>
<dbReference type="Proteomes" id="UP001500238">
    <property type="component" value="Unassembled WGS sequence"/>
</dbReference>
<evidence type="ECO:0000256" key="3">
    <source>
        <dbReference type="ARBA" id="ARBA00023235"/>
    </source>
</evidence>
<dbReference type="EMBL" id="BAAAES010000007">
    <property type="protein sequence ID" value="GAA0662964.1"/>
    <property type="molecule type" value="Genomic_DNA"/>
</dbReference>
<comment type="pathway">
    <text evidence="4">Carbohydrate degradation; glycolysis; D-glyceraldehyde 3-phosphate from glycerone phosphate: step 1/1.</text>
</comment>
<evidence type="ECO:0000256" key="2">
    <source>
        <dbReference type="ARBA" id="ARBA00007422"/>
    </source>
</evidence>
<comment type="similarity">
    <text evidence="2 4">Belongs to the triosephosphate isomerase family.</text>
</comment>
<comment type="pathway">
    <text evidence="4">Carbohydrate biosynthesis; gluconeogenesis.</text>
</comment>
<keyword evidence="6" id="KW-1185">Reference proteome</keyword>